<feature type="domain" description="HTH cro/C1-type" evidence="1">
    <location>
        <begin position="13"/>
        <end position="85"/>
    </location>
</feature>
<dbReference type="InterPro" id="IPR010982">
    <property type="entry name" value="Lambda_DNA-bd_dom_sf"/>
</dbReference>
<dbReference type="SUPFAM" id="SSF47413">
    <property type="entry name" value="lambda repressor-like DNA-binding domains"/>
    <property type="match status" value="1"/>
</dbReference>
<dbReference type="RefSeq" id="WP_203899702.1">
    <property type="nucleotide sequence ID" value="NZ_BOPF01000009.1"/>
</dbReference>
<comment type="caution">
    <text evidence="2">The sequence shown here is derived from an EMBL/GenBank/DDBJ whole genome shotgun (WGS) entry which is preliminary data.</text>
</comment>
<dbReference type="Gene3D" id="1.10.260.40">
    <property type="entry name" value="lambda repressor-like DNA-binding domains"/>
    <property type="match status" value="1"/>
</dbReference>
<proteinExistence type="predicted"/>
<evidence type="ECO:0000313" key="3">
    <source>
        <dbReference type="Proteomes" id="UP000619260"/>
    </source>
</evidence>
<dbReference type="EMBL" id="BOPF01000009">
    <property type="protein sequence ID" value="GIJ46177.1"/>
    <property type="molecule type" value="Genomic_DNA"/>
</dbReference>
<dbReference type="PANTHER" id="PTHR35010:SF2">
    <property type="entry name" value="BLL4672 PROTEIN"/>
    <property type="match status" value="1"/>
</dbReference>
<dbReference type="Pfam" id="PF13560">
    <property type="entry name" value="HTH_31"/>
    <property type="match status" value="1"/>
</dbReference>
<dbReference type="Proteomes" id="UP000619260">
    <property type="component" value="Unassembled WGS sequence"/>
</dbReference>
<protein>
    <submittedName>
        <fullName evidence="2">Transcriptional regulator</fullName>
    </submittedName>
</protein>
<dbReference type="CDD" id="cd00093">
    <property type="entry name" value="HTH_XRE"/>
    <property type="match status" value="1"/>
</dbReference>
<dbReference type="Gene3D" id="3.30.450.180">
    <property type="match status" value="1"/>
</dbReference>
<keyword evidence="3" id="KW-1185">Reference proteome</keyword>
<dbReference type="InterPro" id="IPR001387">
    <property type="entry name" value="Cro/C1-type_HTH"/>
</dbReference>
<organism evidence="2 3">
    <name type="scientific">Virgisporangium aliadipatigenens</name>
    <dbReference type="NCBI Taxonomy" id="741659"/>
    <lineage>
        <taxon>Bacteria</taxon>
        <taxon>Bacillati</taxon>
        <taxon>Actinomycetota</taxon>
        <taxon>Actinomycetes</taxon>
        <taxon>Micromonosporales</taxon>
        <taxon>Micromonosporaceae</taxon>
        <taxon>Virgisporangium</taxon>
    </lineage>
</organism>
<dbReference type="PANTHER" id="PTHR35010">
    <property type="entry name" value="BLL4672 PROTEIN-RELATED"/>
    <property type="match status" value="1"/>
</dbReference>
<dbReference type="AlphaFoldDB" id="A0A8J3YKV8"/>
<reference evidence="2" key="1">
    <citation type="submission" date="2021-01" db="EMBL/GenBank/DDBJ databases">
        <title>Whole genome shotgun sequence of Virgisporangium aliadipatigenens NBRC 105644.</title>
        <authorList>
            <person name="Komaki H."/>
            <person name="Tamura T."/>
        </authorList>
    </citation>
    <scope>NUCLEOTIDE SEQUENCE</scope>
    <source>
        <strain evidence="2">NBRC 105644</strain>
    </source>
</reference>
<dbReference type="GO" id="GO:0003677">
    <property type="term" value="F:DNA binding"/>
    <property type="evidence" value="ECO:0007669"/>
    <property type="project" value="InterPro"/>
</dbReference>
<dbReference type="SMART" id="SM00530">
    <property type="entry name" value="HTH_XRE"/>
    <property type="match status" value="1"/>
</dbReference>
<sequence length="290" mass="31935">MTGKDNRAAVRDFLASRRGRISPAQAGLPHGLRRRVPGLRREEVAMLAGVSSEWYRRLEKGHIAGVSEEVLDAVARALQLDDEERTYLFELSRAARQVTRSRRCRAAEPLPPQVRWMLDAMTMSAAFVTNGRWDVLAGNALGRALFAPMLAGDVARDNLARYHFLDPGAGHFYDDWAGAADTVVALLRAEAGRFPCDAGLRGLIDELSAASTEFGRRWAAHDILLRNHGVKRFRHPVVGTIELAYHSMELPTAADASHRLTSYAAEPGSAAEEQLRLIASWSMIDTGPGR</sequence>
<accession>A0A8J3YKV8</accession>
<gene>
    <name evidence="2" type="ORF">Val02_30630</name>
</gene>
<evidence type="ECO:0000259" key="1">
    <source>
        <dbReference type="SMART" id="SM00530"/>
    </source>
</evidence>
<name>A0A8J3YKV8_9ACTN</name>
<evidence type="ECO:0000313" key="2">
    <source>
        <dbReference type="EMBL" id="GIJ46177.1"/>
    </source>
</evidence>
<dbReference type="InterPro" id="IPR041413">
    <property type="entry name" value="MLTR_LBD"/>
</dbReference>
<dbReference type="Pfam" id="PF17765">
    <property type="entry name" value="MLTR_LBD"/>
    <property type="match status" value="1"/>
</dbReference>